<evidence type="ECO:0000313" key="8">
    <source>
        <dbReference type="EMBL" id="SIQ69919.1"/>
    </source>
</evidence>
<dbReference type="PANTHER" id="PTHR43663:SF2">
    <property type="entry name" value="CHROMATE TRANSPORT PROTEIN-RELATED"/>
    <property type="match status" value="1"/>
</dbReference>
<sequence>MTNWVAWKRFRRNLPRVQSSRAMVREKPDAPAQPVSVPGLFISFFRIGAFTIGGGYAMVPLIGHELVEVRGWLREDAFEELLLVGQSAPGPIAVNTALLVGYRLAGIPGALAGVLGTITVPFTIILLIAAWFSDFFHLPAVASGLAGVRSVVVALMVLAAWRIFRRNHGVSTVIATGGFLAVLICTDLSPFLVVLGALLAGAAAGVFRGRR</sequence>
<dbReference type="InterPro" id="IPR052518">
    <property type="entry name" value="CHR_Transporter"/>
</dbReference>
<feature type="transmembrane region" description="Helical" evidence="7">
    <location>
        <begin position="190"/>
        <end position="207"/>
    </location>
</feature>
<feature type="transmembrane region" description="Helical" evidence="7">
    <location>
        <begin position="110"/>
        <end position="132"/>
    </location>
</feature>
<reference evidence="8 9" key="1">
    <citation type="submission" date="2017-01" db="EMBL/GenBank/DDBJ databases">
        <authorList>
            <person name="Mah S.A."/>
            <person name="Swanson W.J."/>
            <person name="Moy G.W."/>
            <person name="Vacquier V.D."/>
        </authorList>
    </citation>
    <scope>NUCLEOTIDE SEQUENCE [LARGE SCALE GENOMIC DNA]</scope>
    <source>
        <strain evidence="8 9">ASpG1</strain>
    </source>
</reference>
<protein>
    <submittedName>
        <fullName evidence="8">Chromate transporter</fullName>
    </submittedName>
</protein>
<dbReference type="AlphaFoldDB" id="A0A1N6UWD6"/>
<dbReference type="STRING" id="159291.SAMN05920897_11346"/>
<feature type="transmembrane region" description="Helical" evidence="7">
    <location>
        <begin position="168"/>
        <end position="184"/>
    </location>
</feature>
<evidence type="ECO:0000256" key="1">
    <source>
        <dbReference type="ARBA" id="ARBA00004651"/>
    </source>
</evidence>
<dbReference type="Proteomes" id="UP000186400">
    <property type="component" value="Unassembled WGS sequence"/>
</dbReference>
<gene>
    <name evidence="8" type="ORF">SAMN05920897_11346</name>
</gene>
<dbReference type="EMBL" id="FTMS01000013">
    <property type="protein sequence ID" value="SIQ69919.1"/>
    <property type="molecule type" value="Genomic_DNA"/>
</dbReference>
<dbReference type="PANTHER" id="PTHR43663">
    <property type="entry name" value="CHROMATE TRANSPORT PROTEIN-RELATED"/>
    <property type="match status" value="1"/>
</dbReference>
<comment type="similarity">
    <text evidence="2">Belongs to the chromate ion transporter (CHR) (TC 2.A.51) family.</text>
</comment>
<feature type="transmembrane region" description="Helical" evidence="7">
    <location>
        <begin position="138"/>
        <end position="161"/>
    </location>
</feature>
<keyword evidence="5 7" id="KW-1133">Transmembrane helix</keyword>
<keyword evidence="6 7" id="KW-0472">Membrane</keyword>
<organism evidence="8 9">
    <name type="scientific">Alkalispirochaeta americana</name>
    <dbReference type="NCBI Taxonomy" id="159291"/>
    <lineage>
        <taxon>Bacteria</taxon>
        <taxon>Pseudomonadati</taxon>
        <taxon>Spirochaetota</taxon>
        <taxon>Spirochaetia</taxon>
        <taxon>Spirochaetales</taxon>
        <taxon>Spirochaetaceae</taxon>
        <taxon>Alkalispirochaeta</taxon>
    </lineage>
</organism>
<name>A0A1N6UWD6_9SPIO</name>
<keyword evidence="3" id="KW-1003">Cell membrane</keyword>
<comment type="subcellular location">
    <subcellularLocation>
        <location evidence="1">Cell membrane</location>
        <topology evidence="1">Multi-pass membrane protein</topology>
    </subcellularLocation>
</comment>
<proteinExistence type="inferred from homology"/>
<dbReference type="GO" id="GO:0005886">
    <property type="term" value="C:plasma membrane"/>
    <property type="evidence" value="ECO:0007669"/>
    <property type="project" value="UniProtKB-SubCell"/>
</dbReference>
<dbReference type="Pfam" id="PF02417">
    <property type="entry name" value="Chromate_transp"/>
    <property type="match status" value="1"/>
</dbReference>
<evidence type="ECO:0000256" key="2">
    <source>
        <dbReference type="ARBA" id="ARBA00005262"/>
    </source>
</evidence>
<accession>A0A1N6UWD6</accession>
<evidence type="ECO:0000313" key="9">
    <source>
        <dbReference type="Proteomes" id="UP000186400"/>
    </source>
</evidence>
<evidence type="ECO:0000256" key="5">
    <source>
        <dbReference type="ARBA" id="ARBA00022989"/>
    </source>
</evidence>
<dbReference type="GO" id="GO:0015109">
    <property type="term" value="F:chromate transmembrane transporter activity"/>
    <property type="evidence" value="ECO:0007669"/>
    <property type="project" value="InterPro"/>
</dbReference>
<keyword evidence="4 7" id="KW-0812">Transmembrane</keyword>
<evidence type="ECO:0000256" key="6">
    <source>
        <dbReference type="ARBA" id="ARBA00023136"/>
    </source>
</evidence>
<evidence type="ECO:0000256" key="4">
    <source>
        <dbReference type="ARBA" id="ARBA00022692"/>
    </source>
</evidence>
<keyword evidence="9" id="KW-1185">Reference proteome</keyword>
<evidence type="ECO:0000256" key="7">
    <source>
        <dbReference type="SAM" id="Phobius"/>
    </source>
</evidence>
<dbReference type="InterPro" id="IPR003370">
    <property type="entry name" value="Chromate_transpt"/>
</dbReference>
<evidence type="ECO:0000256" key="3">
    <source>
        <dbReference type="ARBA" id="ARBA00022475"/>
    </source>
</evidence>